<name>A0A8I1GCB1_9HYPH</name>
<dbReference type="RefSeq" id="WP_037240977.1">
    <property type="nucleotide sequence ID" value="NZ_JAEMUK010000004.1"/>
</dbReference>
<sequence>MGQRPSGSDNVTLWDDELRARLAPTLLAVAAKAGVAPGDITRLLAEDIADLGALELICEAIAELIMIVNCSGQPLQRHPVAPLPETVASLAADAIEEQSAELSQPARRRGRRSGEANCVLPATILQALREIGVSDKEGAGVVGVPRSTWNRASNGTAEEMGLTAEQAKAFCSFVGSLKATLDRAISEMGRYGLKIAD</sequence>
<comment type="caution">
    <text evidence="1">The sequence shown here is derived from an EMBL/GenBank/DDBJ whole genome shotgun (WGS) entry which is preliminary data.</text>
</comment>
<gene>
    <name evidence="1" type="ORF">JDN41_02010</name>
</gene>
<protein>
    <submittedName>
        <fullName evidence="1">Uncharacterized protein</fullName>
    </submittedName>
</protein>
<accession>A0A8I1GCB1</accession>
<dbReference type="Proteomes" id="UP000623250">
    <property type="component" value="Unassembled WGS sequence"/>
</dbReference>
<keyword evidence="2" id="KW-1185">Reference proteome</keyword>
<evidence type="ECO:0000313" key="2">
    <source>
        <dbReference type="Proteomes" id="UP000623250"/>
    </source>
</evidence>
<dbReference type="AlphaFoldDB" id="A0A8I1GCB1"/>
<evidence type="ECO:0000313" key="1">
    <source>
        <dbReference type="EMBL" id="MBJ7542329.1"/>
    </source>
</evidence>
<proteinExistence type="predicted"/>
<dbReference type="EMBL" id="JAEMUK010000004">
    <property type="protein sequence ID" value="MBJ7542329.1"/>
    <property type="molecule type" value="Genomic_DNA"/>
</dbReference>
<organism evidence="1 2">
    <name type="scientific">Rhodomicrobium udaipurense</name>
    <dbReference type="NCBI Taxonomy" id="1202716"/>
    <lineage>
        <taxon>Bacteria</taxon>
        <taxon>Pseudomonadati</taxon>
        <taxon>Pseudomonadota</taxon>
        <taxon>Alphaproteobacteria</taxon>
        <taxon>Hyphomicrobiales</taxon>
        <taxon>Hyphomicrobiaceae</taxon>
        <taxon>Rhodomicrobium</taxon>
    </lineage>
</organism>
<reference evidence="1 2" key="1">
    <citation type="submission" date="2020-12" db="EMBL/GenBank/DDBJ databases">
        <title>Revised draft genomes of Rhodomicrobium vannielii ATCC 17100 and Rhodomicrobium udaipurense JA643.</title>
        <authorList>
            <person name="Conners E.M."/>
            <person name="Davenport E.J."/>
            <person name="Bose A."/>
        </authorList>
    </citation>
    <scope>NUCLEOTIDE SEQUENCE [LARGE SCALE GENOMIC DNA]</scope>
    <source>
        <strain evidence="1 2">JA643</strain>
    </source>
</reference>